<sequence>GAPDLDYPFFYNGINVNNKSKSQAVYSKYKIVNQGSLNFESSFNNAIFIDILKGKDTLRVYNMHMQSLALTPQLGALEQENTKSLVGRLGRAFKKQEDQVYKFLAHQAECPYKKIVAGDFNNTVFSYTYNKIRGDKKDAFEEQGSGFGRTFIFDVIPLRIDFILTDPEFKTQAFQNFDVEYSDHFPIMAVLEL</sequence>
<dbReference type="InterPro" id="IPR036691">
    <property type="entry name" value="Endo/exonu/phosph_ase_sf"/>
</dbReference>
<dbReference type="HOGENOM" id="CLU_1405249_0_0_10"/>
<dbReference type="Pfam" id="PF03372">
    <property type="entry name" value="Exo_endo_phos"/>
    <property type="match status" value="1"/>
</dbReference>
<dbReference type="Proteomes" id="UP000001601">
    <property type="component" value="Unassembled WGS sequence"/>
</dbReference>
<dbReference type="EMBL" id="AANC01000007">
    <property type="protein sequence ID" value="EAQ48781.1"/>
    <property type="molecule type" value="Genomic_DNA"/>
</dbReference>
<feature type="non-terminal residue" evidence="2">
    <location>
        <position position="1"/>
    </location>
</feature>
<proteinExistence type="predicted"/>
<dbReference type="AlphaFoldDB" id="A3XNU2"/>
<protein>
    <recommendedName>
        <fullName evidence="1">Endonuclease/exonuclease/phosphatase domain-containing protein</fullName>
    </recommendedName>
</protein>
<dbReference type="Gene3D" id="3.60.10.10">
    <property type="entry name" value="Endonuclease/exonuclease/phosphatase"/>
    <property type="match status" value="1"/>
</dbReference>
<dbReference type="InterPro" id="IPR005135">
    <property type="entry name" value="Endo/exonuclease/phosphatase"/>
</dbReference>
<accession>A3XNU2</accession>
<dbReference type="CDD" id="cd09084">
    <property type="entry name" value="EEP-2"/>
    <property type="match status" value="1"/>
</dbReference>
<name>A3XNU2_LEEBM</name>
<dbReference type="SUPFAM" id="SSF56219">
    <property type="entry name" value="DNase I-like"/>
    <property type="match status" value="1"/>
</dbReference>
<gene>
    <name evidence="2" type="ORF">MED217_09540</name>
</gene>
<dbReference type="eggNOG" id="COG3568">
    <property type="taxonomic scope" value="Bacteria"/>
</dbReference>
<comment type="caution">
    <text evidence="2">The sequence shown here is derived from an EMBL/GenBank/DDBJ whole genome shotgun (WGS) entry which is preliminary data.</text>
</comment>
<dbReference type="GO" id="GO:0003824">
    <property type="term" value="F:catalytic activity"/>
    <property type="evidence" value="ECO:0007669"/>
    <property type="project" value="InterPro"/>
</dbReference>
<evidence type="ECO:0000313" key="3">
    <source>
        <dbReference type="Proteomes" id="UP000001601"/>
    </source>
</evidence>
<dbReference type="RefSeq" id="WP_009780282.1">
    <property type="nucleotide sequence ID" value="NZ_CH672395.1"/>
</dbReference>
<keyword evidence="3" id="KW-1185">Reference proteome</keyword>
<organism evidence="2 3">
    <name type="scientific">Leeuwenhoekiella blandensis (strain CECT 7118 / CCUG 51940 / KCTC 22103 / MED217)</name>
    <name type="common">Flavobacterium sp. (strain MED217)</name>
    <dbReference type="NCBI Taxonomy" id="398720"/>
    <lineage>
        <taxon>Bacteria</taxon>
        <taxon>Pseudomonadati</taxon>
        <taxon>Bacteroidota</taxon>
        <taxon>Flavobacteriia</taxon>
        <taxon>Flavobacteriales</taxon>
        <taxon>Flavobacteriaceae</taxon>
        <taxon>Leeuwenhoekiella</taxon>
    </lineage>
</organism>
<evidence type="ECO:0000259" key="1">
    <source>
        <dbReference type="Pfam" id="PF03372"/>
    </source>
</evidence>
<dbReference type="STRING" id="398720.MED217_09540"/>
<reference evidence="2 3" key="1">
    <citation type="journal article" date="2007" name="Nature">
        <title>Light stimulates growth of proteorhodopsin-containing marine Flavobacteria.</title>
        <authorList>
            <person name="Gomez-Consarnau L."/>
            <person name="Gonzalez J.M."/>
            <person name="Coll-Llado M."/>
            <person name="Gourdon P."/>
            <person name="Pascher T."/>
            <person name="Neutze R."/>
            <person name="Pedros-Alio C."/>
            <person name="Pinhassi J."/>
        </authorList>
    </citation>
    <scope>NUCLEOTIDE SEQUENCE [LARGE SCALE GENOMIC DNA]</scope>
    <source>
        <strain evidence="2 3">MED217</strain>
    </source>
</reference>
<evidence type="ECO:0000313" key="2">
    <source>
        <dbReference type="EMBL" id="EAQ48781.1"/>
    </source>
</evidence>
<feature type="domain" description="Endonuclease/exonuclease/phosphatase" evidence="1">
    <location>
        <begin position="19"/>
        <end position="184"/>
    </location>
</feature>